<dbReference type="Proteomes" id="UP000596035">
    <property type="component" value="Chromosome"/>
</dbReference>
<dbReference type="AlphaFoldDB" id="A0A1Z2XR74"/>
<reference evidence="3 5" key="3">
    <citation type="submission" date="2020-11" db="EMBL/GenBank/DDBJ databases">
        <title>Closed and high quality bacterial genomes of the OMM12 community.</title>
        <authorList>
            <person name="Marbouty M."/>
            <person name="Lamy-Besnier Q."/>
            <person name="Debarbieux L."/>
            <person name="Koszul R."/>
        </authorList>
    </citation>
    <scope>NUCLEOTIDE SEQUENCE [LARGE SCALE GENOMIC DNA]</scope>
    <source>
        <strain evidence="3 5">KB18</strain>
    </source>
</reference>
<protein>
    <recommendedName>
        <fullName evidence="6">ABC transporter permease</fullName>
    </recommendedName>
</protein>
<dbReference type="EMBL" id="CP065321">
    <property type="protein sequence ID" value="QQR30210.1"/>
    <property type="molecule type" value="Genomic_DNA"/>
</dbReference>
<keyword evidence="4" id="KW-1185">Reference proteome</keyword>
<evidence type="ECO:0000313" key="2">
    <source>
        <dbReference type="EMBL" id="ASB40930.1"/>
    </source>
</evidence>
<reference evidence="4" key="2">
    <citation type="submission" date="2017-05" db="EMBL/GenBank/DDBJ databases">
        <title>Improved OligoMM genomes.</title>
        <authorList>
            <person name="Garzetti D."/>
        </authorList>
    </citation>
    <scope>NUCLEOTIDE SEQUENCE [LARGE SCALE GENOMIC DNA]</scope>
    <source>
        <strain evidence="4">KB18</strain>
    </source>
</reference>
<name>A0A1Z2XR74_9FIRM</name>
<feature type="transmembrane region" description="Helical" evidence="1">
    <location>
        <begin position="100"/>
        <end position="129"/>
    </location>
</feature>
<gene>
    <name evidence="2" type="ORF">ADH66_09860</name>
    <name evidence="3" type="ORF">I5Q82_00185</name>
</gene>
<evidence type="ECO:0000313" key="3">
    <source>
        <dbReference type="EMBL" id="QQR30210.1"/>
    </source>
</evidence>
<keyword evidence="1" id="KW-0472">Membrane</keyword>
<feature type="transmembrane region" description="Helical" evidence="1">
    <location>
        <begin position="260"/>
        <end position="279"/>
    </location>
</feature>
<feature type="transmembrane region" description="Helical" evidence="1">
    <location>
        <begin position="60"/>
        <end position="79"/>
    </location>
</feature>
<evidence type="ECO:0008006" key="6">
    <source>
        <dbReference type="Google" id="ProtNLM"/>
    </source>
</evidence>
<evidence type="ECO:0000313" key="4">
    <source>
        <dbReference type="Proteomes" id="UP000196710"/>
    </source>
</evidence>
<evidence type="ECO:0000256" key="1">
    <source>
        <dbReference type="SAM" id="Phobius"/>
    </source>
</evidence>
<dbReference type="Proteomes" id="UP000196710">
    <property type="component" value="Chromosome"/>
</dbReference>
<sequence>MGEAKKSLHCCGILLRRELGSPKMWLIGIMMAVFSFYNYAPLCTIADFYKVPVTPWAFPFFLSFPIMQVVNNGLCLLLFSDVGETDGYGELMIARSGRRAYMAGQLLCVAAMAFLYGLALWALSILFALPKIGWDADWGVLLHTLAESRRQVQAQTGVSLSIIVSPEVLAIFTPIEAALVCFACIWLPAAFTGTLICFFRVFVSRPAGIFAAGALTALALFANSLGIFTFGRWLQFLSPLSWSGLLGIDWYHSGFAPGPGYVFTVWIGGIAAMSLAAAWKFGRRDLE</sequence>
<proteinExistence type="predicted"/>
<keyword evidence="1" id="KW-0812">Transmembrane</keyword>
<evidence type="ECO:0000313" key="5">
    <source>
        <dbReference type="Proteomes" id="UP000596035"/>
    </source>
</evidence>
<reference evidence="2" key="1">
    <citation type="journal article" date="2017" name="Genome Announc.">
        <title>High-Quality Whole-Genome Sequences of the Oligo-Mouse-Microbiota Bacterial Community.</title>
        <authorList>
            <person name="Garzetti D."/>
            <person name="Brugiroux S."/>
            <person name="Bunk B."/>
            <person name="Pukall R."/>
            <person name="McCoy K.D."/>
            <person name="Macpherson A.J."/>
            <person name="Stecher B."/>
        </authorList>
    </citation>
    <scope>NUCLEOTIDE SEQUENCE</scope>
    <source>
        <strain evidence="2">KB18</strain>
    </source>
</reference>
<feature type="transmembrane region" description="Helical" evidence="1">
    <location>
        <begin position="177"/>
        <end position="202"/>
    </location>
</feature>
<organism evidence="3 5">
    <name type="scientific">Acutalibacter muris</name>
    <dbReference type="NCBI Taxonomy" id="1796620"/>
    <lineage>
        <taxon>Bacteria</taxon>
        <taxon>Bacillati</taxon>
        <taxon>Bacillota</taxon>
        <taxon>Clostridia</taxon>
        <taxon>Eubacteriales</taxon>
        <taxon>Acutalibacteraceae</taxon>
        <taxon>Acutalibacter</taxon>
    </lineage>
</organism>
<feature type="transmembrane region" description="Helical" evidence="1">
    <location>
        <begin position="24"/>
        <end position="40"/>
    </location>
</feature>
<keyword evidence="1" id="KW-1133">Transmembrane helix</keyword>
<dbReference type="KEGG" id="amur:ADH66_09860"/>
<feature type="transmembrane region" description="Helical" evidence="1">
    <location>
        <begin position="209"/>
        <end position="234"/>
    </location>
</feature>
<dbReference type="RefSeq" id="WP_066541283.1">
    <property type="nucleotide sequence ID" value="NZ_CP021422.1"/>
</dbReference>
<accession>A0A1Z2XR74</accession>
<dbReference type="EMBL" id="CP021422">
    <property type="protein sequence ID" value="ASB40930.1"/>
    <property type="molecule type" value="Genomic_DNA"/>
</dbReference>